<gene>
    <name evidence="3" type="ORF">EC973_009604</name>
</gene>
<feature type="region of interest" description="Disordered" evidence="1">
    <location>
        <begin position="186"/>
        <end position="254"/>
    </location>
</feature>
<organism evidence="3 4">
    <name type="scientific">Apophysomyces ossiformis</name>
    <dbReference type="NCBI Taxonomy" id="679940"/>
    <lineage>
        <taxon>Eukaryota</taxon>
        <taxon>Fungi</taxon>
        <taxon>Fungi incertae sedis</taxon>
        <taxon>Mucoromycota</taxon>
        <taxon>Mucoromycotina</taxon>
        <taxon>Mucoromycetes</taxon>
        <taxon>Mucorales</taxon>
        <taxon>Mucorineae</taxon>
        <taxon>Mucoraceae</taxon>
        <taxon>Apophysomyces</taxon>
    </lineage>
</organism>
<protein>
    <recommendedName>
        <fullName evidence="2">NET domain-containing protein</fullName>
    </recommendedName>
</protein>
<proteinExistence type="predicted"/>
<feature type="compositionally biased region" description="Basic residues" evidence="1">
    <location>
        <begin position="423"/>
        <end position="439"/>
    </location>
</feature>
<feature type="compositionally biased region" description="Polar residues" evidence="1">
    <location>
        <begin position="404"/>
        <end position="417"/>
    </location>
</feature>
<feature type="compositionally biased region" description="Basic residues" evidence="1">
    <location>
        <begin position="375"/>
        <end position="387"/>
    </location>
</feature>
<dbReference type="OrthoDB" id="2416617at2759"/>
<feature type="domain" description="NET" evidence="2">
    <location>
        <begin position="265"/>
        <end position="324"/>
    </location>
</feature>
<dbReference type="Pfam" id="PF17035">
    <property type="entry name" value="BET"/>
    <property type="match status" value="1"/>
</dbReference>
<evidence type="ECO:0000259" key="2">
    <source>
        <dbReference type="Pfam" id="PF17035"/>
    </source>
</evidence>
<evidence type="ECO:0000313" key="4">
    <source>
        <dbReference type="Proteomes" id="UP000605846"/>
    </source>
</evidence>
<dbReference type="AlphaFoldDB" id="A0A8H7EPF3"/>
<dbReference type="EMBL" id="JABAYA010000097">
    <property type="protein sequence ID" value="KAF7725430.1"/>
    <property type="molecule type" value="Genomic_DNA"/>
</dbReference>
<dbReference type="Gene3D" id="1.20.1270.220">
    <property type="match status" value="1"/>
</dbReference>
<reference evidence="3" key="1">
    <citation type="submission" date="2020-01" db="EMBL/GenBank/DDBJ databases">
        <title>Genome Sequencing of Three Apophysomyces-Like Fungal Strains Confirms a Novel Fungal Genus in the Mucoromycota with divergent Burkholderia-like Endosymbiotic Bacteria.</title>
        <authorList>
            <person name="Stajich J.E."/>
            <person name="Macias A.M."/>
            <person name="Carter-House D."/>
            <person name="Lovett B."/>
            <person name="Kasson L.R."/>
            <person name="Berry K."/>
            <person name="Grigoriev I."/>
            <person name="Chang Y."/>
            <person name="Spatafora J."/>
            <person name="Kasson M.T."/>
        </authorList>
    </citation>
    <scope>NUCLEOTIDE SEQUENCE</scope>
    <source>
        <strain evidence="3">NRRL A-21654</strain>
    </source>
</reference>
<dbReference type="Proteomes" id="UP000605846">
    <property type="component" value="Unassembled WGS sequence"/>
</dbReference>
<feature type="region of interest" description="Disordered" evidence="1">
    <location>
        <begin position="124"/>
        <end position="145"/>
    </location>
</feature>
<feature type="region of interest" description="Disordered" evidence="1">
    <location>
        <begin position="348"/>
        <end position="446"/>
    </location>
</feature>
<name>A0A8H7EPF3_9FUNG</name>
<keyword evidence="4" id="KW-1185">Reference proteome</keyword>
<feature type="compositionally biased region" description="Acidic residues" evidence="1">
    <location>
        <begin position="200"/>
        <end position="218"/>
    </location>
</feature>
<comment type="caution">
    <text evidence="3">The sequence shown here is derived from an EMBL/GenBank/DDBJ whole genome shotgun (WGS) entry which is preliminary data.</text>
</comment>
<evidence type="ECO:0000256" key="1">
    <source>
        <dbReference type="SAM" id="MobiDB-lite"/>
    </source>
</evidence>
<sequence>MTGLTIAHQLVSNDTDDSFPKLKPHAANDPVVTDEQLNELLASTSRAWPEATVEDLTGEVQDLMMRQWLQPYSDSNPTCLEGFDPQLYAQSIQDLFGQDEFNFDNDATASPFYDELTFPADDASLTVSPSTSSSSSSSSPAQSPLVHPTVLDALEDITYQELDELVPEEQANASITETDTTSLDAISLKRRRSSSSSESESCDDDDSSDDSDSDDDGDLIPTTVATLTGRRRASYSSSDDSDLELDSPMTRVVSSPENSYKYMQKRQIEETLLDKITNHLNAEKLPGILSILSSENAGHQNDEVEIDLSRLAREQLVRVLAYVEACILEQEGGPVVNVADYILKAQTTKRKGPRTRPALEQFSEDEEDYNEPVRRQRKPRKPRQKKRCEKEVEGNVFETLDPSGLSTGPISMSALSKRQSEAKKKRSRGGRKPANKRKGQNAQADDEVIVSSAVAMIHDQDSIAVSRPKRRAALHKRRLLEEMLQPSDNEEDEDDDVLVVFSDEQMDMAVTTNQTIVHQPDAPVSVIAPVVPLSPCEEEEDNDEEIDIML</sequence>
<accession>A0A8H7EPF3</accession>
<evidence type="ECO:0000313" key="3">
    <source>
        <dbReference type="EMBL" id="KAF7725430.1"/>
    </source>
</evidence>
<dbReference type="InterPro" id="IPR027353">
    <property type="entry name" value="NET_dom"/>
</dbReference>
<dbReference type="InterPro" id="IPR038336">
    <property type="entry name" value="NET_sf"/>
</dbReference>